<keyword evidence="1 7" id="KW-0479">Metal-binding</keyword>
<feature type="binding site" evidence="7">
    <location>
        <position position="131"/>
    </location>
    <ligand>
        <name>Zn(2+)</name>
        <dbReference type="ChEBI" id="CHEBI:29105"/>
    </ligand>
</feature>
<reference evidence="12" key="1">
    <citation type="submission" date="2025-08" db="UniProtKB">
        <authorList>
            <consortium name="RefSeq"/>
        </authorList>
    </citation>
    <scope>IDENTIFICATION</scope>
</reference>
<feature type="binding site" evidence="7">
    <location>
        <position position="89"/>
    </location>
    <ligand>
        <name>Zn(2+)</name>
        <dbReference type="ChEBI" id="CHEBI:29105"/>
    </ligand>
</feature>
<evidence type="ECO:0000256" key="6">
    <source>
        <dbReference type="PROSITE-ProRule" id="PRU00309"/>
    </source>
</evidence>
<dbReference type="InterPro" id="IPR013087">
    <property type="entry name" value="Znf_C2H2_type"/>
</dbReference>
<evidence type="ECO:0000313" key="12">
    <source>
        <dbReference type="RefSeq" id="XP_052746295.1"/>
    </source>
</evidence>
<dbReference type="InterPro" id="IPR038441">
    <property type="entry name" value="THAP_Znf_sf"/>
</dbReference>
<accession>A0ABM3M5U4</accession>
<dbReference type="Proteomes" id="UP001652582">
    <property type="component" value="Chromosome 27"/>
</dbReference>
<evidence type="ECO:0000256" key="3">
    <source>
        <dbReference type="ARBA" id="ARBA00022833"/>
    </source>
</evidence>
<protein>
    <submittedName>
        <fullName evidence="12">Metacaspase-2</fullName>
    </submittedName>
</protein>
<dbReference type="PROSITE" id="PS51915">
    <property type="entry name" value="ZAD"/>
    <property type="match status" value="1"/>
</dbReference>
<feature type="domain" description="THAP-type" evidence="9">
    <location>
        <begin position="1"/>
        <end position="83"/>
    </location>
</feature>
<sequence>MKCCVPFCVNNTEILPDLENVTFHRLPTEAFRHASWVEALGIKKDHNMQKVLFVCSLHFREVDFYTTKGGQRAVQRSGVPKTEQVCIVCLHTGSKLYPLKYYNLDKAYENVTGLSLRCYNIILSPKVCSECGQRLINCNMFREKSLRANNLLMELSSKDDLLRIQNIRAISRKKHKLKSTLTKNVFQPDFYDYTFNFDENSMKTENKNKNIKTEKNIKIESVVCDIDNEDGVKNESMKSVAKEESPRVNDIASDEEFLNDDIDNDVFLKGGIDKMKNSIKANSDKIINNNRDNIERATSDSTYENVKILNKTIELDVQFSNYGYDIDFLNESDVKNVNNGNENDTNVKITIENDDIDMDFLDNDMDMVSDNDVHSDMELAPVKNETKKAKPRVSKKSDVKLDVKVKSKRKAPAQGRYLKRKAPTGDMELFKVTVLTYEEQVFDIQSKKDTPLYKNSTYKCPLCFKGYQYEDAYDTHMEQHTDVSILLYNISGI</sequence>
<gene>
    <name evidence="12" type="primary">LOC112051430</name>
</gene>
<dbReference type="RefSeq" id="XP_052746295.1">
    <property type="nucleotide sequence ID" value="XM_052890335.1"/>
</dbReference>
<keyword evidence="11" id="KW-1185">Reference proteome</keyword>
<feature type="domain" description="C2H2-type" evidence="8">
    <location>
        <begin position="458"/>
        <end position="481"/>
    </location>
</feature>
<evidence type="ECO:0000259" key="10">
    <source>
        <dbReference type="PROSITE" id="PS51915"/>
    </source>
</evidence>
<keyword evidence="3 7" id="KW-0862">Zinc</keyword>
<evidence type="ECO:0000313" key="11">
    <source>
        <dbReference type="Proteomes" id="UP001652582"/>
    </source>
</evidence>
<evidence type="ECO:0000256" key="7">
    <source>
        <dbReference type="PROSITE-ProRule" id="PRU01263"/>
    </source>
</evidence>
<dbReference type="PROSITE" id="PS00028">
    <property type="entry name" value="ZINC_FINGER_C2H2_1"/>
    <property type="match status" value="1"/>
</dbReference>
<dbReference type="PROSITE" id="PS50950">
    <property type="entry name" value="ZF_THAP"/>
    <property type="match status" value="1"/>
</dbReference>
<dbReference type="InterPro" id="IPR006612">
    <property type="entry name" value="THAP_Znf"/>
</dbReference>
<dbReference type="Gene3D" id="6.20.210.20">
    <property type="entry name" value="THAP domain"/>
    <property type="match status" value="1"/>
</dbReference>
<keyword evidence="4 6" id="KW-0238">DNA-binding</keyword>
<proteinExistence type="predicted"/>
<dbReference type="Pfam" id="PF05485">
    <property type="entry name" value="THAP"/>
    <property type="match status" value="1"/>
</dbReference>
<feature type="binding site" evidence="7">
    <location>
        <position position="86"/>
    </location>
    <ligand>
        <name>Zn(2+)</name>
        <dbReference type="ChEBI" id="CHEBI:29105"/>
    </ligand>
</feature>
<evidence type="ECO:0000259" key="9">
    <source>
        <dbReference type="PROSITE" id="PS50950"/>
    </source>
</evidence>
<dbReference type="PROSITE" id="PS50157">
    <property type="entry name" value="ZINC_FINGER_C2H2_2"/>
    <property type="match status" value="1"/>
</dbReference>
<evidence type="ECO:0000259" key="8">
    <source>
        <dbReference type="PROSITE" id="PS50157"/>
    </source>
</evidence>
<keyword evidence="2 5" id="KW-0863">Zinc-finger</keyword>
<dbReference type="InterPro" id="IPR012934">
    <property type="entry name" value="Znf_AD"/>
</dbReference>
<name>A0ABM3M5U4_BICAN</name>
<dbReference type="GeneID" id="112051430"/>
<evidence type="ECO:0000256" key="1">
    <source>
        <dbReference type="ARBA" id="ARBA00022723"/>
    </source>
</evidence>
<dbReference type="SUPFAM" id="SSF57716">
    <property type="entry name" value="Glucocorticoid receptor-like (DNA-binding domain)"/>
    <property type="match status" value="1"/>
</dbReference>
<evidence type="ECO:0000256" key="4">
    <source>
        <dbReference type="ARBA" id="ARBA00023125"/>
    </source>
</evidence>
<feature type="domain" description="ZAD" evidence="10">
    <location>
        <begin position="84"/>
        <end position="155"/>
    </location>
</feature>
<evidence type="ECO:0000256" key="5">
    <source>
        <dbReference type="PROSITE-ProRule" id="PRU00042"/>
    </source>
</evidence>
<evidence type="ECO:0000256" key="2">
    <source>
        <dbReference type="ARBA" id="ARBA00022771"/>
    </source>
</evidence>
<dbReference type="SMART" id="SM00980">
    <property type="entry name" value="THAP"/>
    <property type="match status" value="1"/>
</dbReference>
<feature type="binding site" evidence="7">
    <location>
        <position position="128"/>
    </location>
    <ligand>
        <name>Zn(2+)</name>
        <dbReference type="ChEBI" id="CHEBI:29105"/>
    </ligand>
</feature>
<organism evidence="11 12">
    <name type="scientific">Bicyclus anynana</name>
    <name type="common">Squinting bush brown butterfly</name>
    <dbReference type="NCBI Taxonomy" id="110368"/>
    <lineage>
        <taxon>Eukaryota</taxon>
        <taxon>Metazoa</taxon>
        <taxon>Ecdysozoa</taxon>
        <taxon>Arthropoda</taxon>
        <taxon>Hexapoda</taxon>
        <taxon>Insecta</taxon>
        <taxon>Pterygota</taxon>
        <taxon>Neoptera</taxon>
        <taxon>Endopterygota</taxon>
        <taxon>Lepidoptera</taxon>
        <taxon>Glossata</taxon>
        <taxon>Ditrysia</taxon>
        <taxon>Papilionoidea</taxon>
        <taxon>Nymphalidae</taxon>
        <taxon>Satyrinae</taxon>
        <taxon>Satyrini</taxon>
        <taxon>Mycalesina</taxon>
        <taxon>Bicyclus</taxon>
    </lineage>
</organism>